<keyword evidence="5" id="KW-1185">Reference proteome</keyword>
<dbReference type="Gene3D" id="3.30.450.20">
    <property type="entry name" value="PAS domain"/>
    <property type="match status" value="2"/>
</dbReference>
<feature type="domain" description="PAC" evidence="2">
    <location>
        <begin position="256"/>
        <end position="308"/>
    </location>
</feature>
<dbReference type="PROSITE" id="PS50887">
    <property type="entry name" value="GGDEF"/>
    <property type="match status" value="1"/>
</dbReference>
<dbReference type="InterPro" id="IPR029787">
    <property type="entry name" value="Nucleotide_cyclase"/>
</dbReference>
<evidence type="ECO:0000313" key="4">
    <source>
        <dbReference type="EMBL" id="NKF23601.1"/>
    </source>
</evidence>
<dbReference type="InterPro" id="IPR000160">
    <property type="entry name" value="GGDEF_dom"/>
</dbReference>
<dbReference type="SMART" id="SM00065">
    <property type="entry name" value="GAF"/>
    <property type="match status" value="1"/>
</dbReference>
<protein>
    <submittedName>
        <fullName evidence="4">PAS domain S-box protein</fullName>
    </submittedName>
</protein>
<comment type="caution">
    <text evidence="4">The sequence shown here is derived from an EMBL/GenBank/DDBJ whole genome shotgun (WGS) entry which is preliminary data.</text>
</comment>
<dbReference type="Gene3D" id="3.30.70.270">
    <property type="match status" value="1"/>
</dbReference>
<evidence type="ECO:0000259" key="3">
    <source>
        <dbReference type="PROSITE" id="PS50887"/>
    </source>
</evidence>
<dbReference type="SUPFAM" id="SSF55785">
    <property type="entry name" value="PYP-like sensor domain (PAS domain)"/>
    <property type="match status" value="2"/>
</dbReference>
<dbReference type="CDD" id="cd00130">
    <property type="entry name" value="PAS"/>
    <property type="match status" value="2"/>
</dbReference>
<dbReference type="EMBL" id="JAAVXB010000009">
    <property type="protein sequence ID" value="NKF23601.1"/>
    <property type="molecule type" value="Genomic_DNA"/>
</dbReference>
<dbReference type="SUPFAM" id="SSF55781">
    <property type="entry name" value="GAF domain-like"/>
    <property type="match status" value="1"/>
</dbReference>
<dbReference type="PROSITE" id="PS50113">
    <property type="entry name" value="PAC"/>
    <property type="match status" value="2"/>
</dbReference>
<dbReference type="PANTHER" id="PTHR44757">
    <property type="entry name" value="DIGUANYLATE CYCLASE DGCP"/>
    <property type="match status" value="1"/>
</dbReference>
<dbReference type="PANTHER" id="PTHR44757:SF2">
    <property type="entry name" value="BIOFILM ARCHITECTURE MAINTENANCE PROTEIN MBAA"/>
    <property type="match status" value="1"/>
</dbReference>
<organism evidence="4 5">
    <name type="scientific">Solimonas marina</name>
    <dbReference type="NCBI Taxonomy" id="2714601"/>
    <lineage>
        <taxon>Bacteria</taxon>
        <taxon>Pseudomonadati</taxon>
        <taxon>Pseudomonadota</taxon>
        <taxon>Gammaproteobacteria</taxon>
        <taxon>Nevskiales</taxon>
        <taxon>Nevskiaceae</taxon>
        <taxon>Solimonas</taxon>
    </lineage>
</organism>
<evidence type="ECO:0000313" key="5">
    <source>
        <dbReference type="Proteomes" id="UP000653472"/>
    </source>
</evidence>
<evidence type="ECO:0000259" key="1">
    <source>
        <dbReference type="PROSITE" id="PS50112"/>
    </source>
</evidence>
<sequence length="631" mass="70313">MSAAQGSADEPIRPPRSDLFDLLDAPAEPAFEQVTRILASALGVPIVVLALTEHDRPLIKSCVGLNPRQSQRDRALCTQLALAPGTVLIVDDLHADPRFSQHPLVIEQPQLHFYAGAPIRTTYGAVVGTLYALAPQPRTLSDAQQQVLTDLAAVIARELEQRQEALSVQRLILNLQERLEETAVRYQSAFELAAAGIALVGLDGSWMKVNSALCKILGYSESELMRLTFQDLTHPEDLDADLTQLQDLRDGWIDRYRMEKRYRRKDGHVIWATLSVALRRHADGGPHHFISVIEDITEQKETEQALRRLQHDLERRVEHRTRALEAANRRLGDSEAELRSVIENAHDAYVCIDAQGLVTDWNHQAEITFGWTRIEALGRALDTLIVPPDMREAHRRGLAHYLNSGDGPVLNKRLELSAVRRDGQLFPIELRICPIELNGRTLFSAFLHDITERRQAELRREREARQDALTGLPNRRALFEQLPLAIERARAEHSTLSVLFLDLDGFKRVNDSMGHEVGDALLRQAAERLSACLPPGALLARLAGDEFTVLLADDDEAGAEALAIALQQAIAGAAVMLDGRAQYVDVSVGLAHWTADQPATTADALMREADGAMYRSKHAKRERFRNATSTR</sequence>
<dbReference type="InterPro" id="IPR000700">
    <property type="entry name" value="PAS-assoc_C"/>
</dbReference>
<dbReference type="PROSITE" id="PS50112">
    <property type="entry name" value="PAS"/>
    <property type="match status" value="2"/>
</dbReference>
<dbReference type="InterPro" id="IPR003018">
    <property type="entry name" value="GAF"/>
</dbReference>
<feature type="domain" description="PAS" evidence="1">
    <location>
        <begin position="334"/>
        <end position="405"/>
    </location>
</feature>
<reference evidence="4" key="1">
    <citation type="submission" date="2020-03" db="EMBL/GenBank/DDBJ databases">
        <title>Solimonas marina sp. nov., isolated from deep seawater of the Pacific Ocean.</title>
        <authorList>
            <person name="Liu X."/>
            <person name="Lai Q."/>
            <person name="Sun F."/>
            <person name="Gai Y."/>
            <person name="Li G."/>
            <person name="Shao Z."/>
        </authorList>
    </citation>
    <scope>NUCLEOTIDE SEQUENCE</scope>
    <source>
        <strain evidence="4">C16B3</strain>
    </source>
</reference>
<dbReference type="SMART" id="SM00086">
    <property type="entry name" value="PAC"/>
    <property type="match status" value="2"/>
</dbReference>
<dbReference type="Pfam" id="PF08447">
    <property type="entry name" value="PAS_3"/>
    <property type="match status" value="1"/>
</dbReference>
<dbReference type="InterPro" id="IPR013655">
    <property type="entry name" value="PAS_fold_3"/>
</dbReference>
<dbReference type="Proteomes" id="UP000653472">
    <property type="component" value="Unassembled WGS sequence"/>
</dbReference>
<dbReference type="InterPro" id="IPR035965">
    <property type="entry name" value="PAS-like_dom_sf"/>
</dbReference>
<dbReference type="Pfam" id="PF00989">
    <property type="entry name" value="PAS"/>
    <property type="match status" value="1"/>
</dbReference>
<dbReference type="InterPro" id="IPR000014">
    <property type="entry name" value="PAS"/>
</dbReference>
<dbReference type="AlphaFoldDB" id="A0A970BAQ0"/>
<dbReference type="RefSeq" id="WP_168148933.1">
    <property type="nucleotide sequence ID" value="NZ_JAAVXB010000009.1"/>
</dbReference>
<dbReference type="InterPro" id="IPR029016">
    <property type="entry name" value="GAF-like_dom_sf"/>
</dbReference>
<dbReference type="InterPro" id="IPR013767">
    <property type="entry name" value="PAS_fold"/>
</dbReference>
<accession>A0A970BAQ0</accession>
<feature type="domain" description="GGDEF" evidence="3">
    <location>
        <begin position="494"/>
        <end position="629"/>
    </location>
</feature>
<dbReference type="GO" id="GO:0006355">
    <property type="term" value="P:regulation of DNA-templated transcription"/>
    <property type="evidence" value="ECO:0007669"/>
    <property type="project" value="InterPro"/>
</dbReference>
<dbReference type="CDD" id="cd01949">
    <property type="entry name" value="GGDEF"/>
    <property type="match status" value="1"/>
</dbReference>
<dbReference type="InterPro" id="IPR043128">
    <property type="entry name" value="Rev_trsase/Diguanyl_cyclase"/>
</dbReference>
<proteinExistence type="predicted"/>
<dbReference type="Pfam" id="PF01590">
    <property type="entry name" value="GAF"/>
    <property type="match status" value="1"/>
</dbReference>
<dbReference type="SMART" id="SM00091">
    <property type="entry name" value="PAS"/>
    <property type="match status" value="2"/>
</dbReference>
<dbReference type="InterPro" id="IPR001610">
    <property type="entry name" value="PAC"/>
</dbReference>
<dbReference type="Pfam" id="PF00990">
    <property type="entry name" value="GGDEF"/>
    <property type="match status" value="1"/>
</dbReference>
<dbReference type="Gene3D" id="3.30.450.40">
    <property type="match status" value="1"/>
</dbReference>
<name>A0A970BAQ0_9GAMM</name>
<dbReference type="NCBIfam" id="TIGR00254">
    <property type="entry name" value="GGDEF"/>
    <property type="match status" value="1"/>
</dbReference>
<feature type="domain" description="PAC" evidence="2">
    <location>
        <begin position="412"/>
        <end position="462"/>
    </location>
</feature>
<dbReference type="SUPFAM" id="SSF55073">
    <property type="entry name" value="Nucleotide cyclase"/>
    <property type="match status" value="1"/>
</dbReference>
<dbReference type="NCBIfam" id="TIGR00229">
    <property type="entry name" value="sensory_box"/>
    <property type="match status" value="2"/>
</dbReference>
<evidence type="ECO:0000259" key="2">
    <source>
        <dbReference type="PROSITE" id="PS50113"/>
    </source>
</evidence>
<dbReference type="SMART" id="SM00267">
    <property type="entry name" value="GGDEF"/>
    <property type="match status" value="1"/>
</dbReference>
<dbReference type="InterPro" id="IPR052155">
    <property type="entry name" value="Biofilm_reg_signaling"/>
</dbReference>
<gene>
    <name evidence="4" type="ORF">G7Y82_14875</name>
</gene>
<feature type="domain" description="PAS" evidence="1">
    <location>
        <begin position="182"/>
        <end position="252"/>
    </location>
</feature>